<accession>A0A3D8T8C9</accession>
<evidence type="ECO:0000259" key="2">
    <source>
        <dbReference type="PROSITE" id="PS50097"/>
    </source>
</evidence>
<sequence>MSLAASPSPTLAFMELSAKKSGSSSSPPNQEIPIFAEASSAPDVTSAYDNVGPQITTARSFTPDSPGIQPERFLAPMTDPRNTVHIILNQNVYMVHRDILCHYSIYFQNVLPDQRPIYKKLPNSNVHICIRLPLQSQYFHLPPELQTSEQVLDLFMAWLYHGARFFANCTVMAKYFIQLWVFASRIKCAKCQNDCIAAIERCRLRDGIIQTTWVSWIYQHTHSSCGLRRLLVDQCAWNLSTDYFLEHPLVFPPQFLLDVLVATRRGLSGAVLSADHNVWAASGSPPTEGTCGRLARYWVGDDTGDFGEQEDGVCVEERPLEVGREKDSGVVDTHEVPGSEDGMGR</sequence>
<dbReference type="EMBL" id="PDLN01000001">
    <property type="protein sequence ID" value="RDW94810.1"/>
    <property type="molecule type" value="Genomic_DNA"/>
</dbReference>
<dbReference type="OrthoDB" id="3496234at2759"/>
<proteinExistence type="predicted"/>
<gene>
    <name evidence="3" type="ORF">BP5796_00573</name>
</gene>
<evidence type="ECO:0000313" key="4">
    <source>
        <dbReference type="Proteomes" id="UP000256328"/>
    </source>
</evidence>
<protein>
    <recommendedName>
        <fullName evidence="2">BTB domain-containing protein</fullName>
    </recommendedName>
</protein>
<name>A0A3D8T8C9_9HELO</name>
<dbReference type="Gene3D" id="3.30.710.10">
    <property type="entry name" value="Potassium Channel Kv1.1, Chain A"/>
    <property type="match status" value="1"/>
</dbReference>
<dbReference type="InterPro" id="IPR011333">
    <property type="entry name" value="SKP1/BTB/POZ_sf"/>
</dbReference>
<evidence type="ECO:0000313" key="3">
    <source>
        <dbReference type="EMBL" id="RDW94810.1"/>
    </source>
</evidence>
<comment type="caution">
    <text evidence="3">The sequence shown here is derived from an EMBL/GenBank/DDBJ whole genome shotgun (WGS) entry which is preliminary data.</text>
</comment>
<feature type="region of interest" description="Disordered" evidence="1">
    <location>
        <begin position="316"/>
        <end position="345"/>
    </location>
</feature>
<organism evidence="3 4">
    <name type="scientific">Coleophoma crateriformis</name>
    <dbReference type="NCBI Taxonomy" id="565419"/>
    <lineage>
        <taxon>Eukaryota</taxon>
        <taxon>Fungi</taxon>
        <taxon>Dikarya</taxon>
        <taxon>Ascomycota</taxon>
        <taxon>Pezizomycotina</taxon>
        <taxon>Leotiomycetes</taxon>
        <taxon>Helotiales</taxon>
        <taxon>Dermateaceae</taxon>
        <taxon>Coleophoma</taxon>
    </lineage>
</organism>
<dbReference type="PROSITE" id="PS50097">
    <property type="entry name" value="BTB"/>
    <property type="match status" value="1"/>
</dbReference>
<dbReference type="AlphaFoldDB" id="A0A3D8T8C9"/>
<dbReference type="InterPro" id="IPR000210">
    <property type="entry name" value="BTB/POZ_dom"/>
</dbReference>
<reference evidence="3 4" key="1">
    <citation type="journal article" date="2018" name="IMA Fungus">
        <title>IMA Genome-F 9: Draft genome sequence of Annulohypoxylon stygium, Aspergillus mulundensis, Berkeleyomyces basicola (syn. Thielaviopsis basicola), Ceratocystis smalleyi, two Cercospora beticola strains, Coleophoma cylindrospora, Fusarium fracticaudum, Phialophora cf. hyalina, and Morchella septimelata.</title>
        <authorList>
            <person name="Wingfield B.D."/>
            <person name="Bills G.F."/>
            <person name="Dong Y."/>
            <person name="Huang W."/>
            <person name="Nel W.J."/>
            <person name="Swalarsk-Parry B.S."/>
            <person name="Vaghefi N."/>
            <person name="Wilken P.M."/>
            <person name="An Z."/>
            <person name="de Beer Z.W."/>
            <person name="De Vos L."/>
            <person name="Chen L."/>
            <person name="Duong T.A."/>
            <person name="Gao Y."/>
            <person name="Hammerbacher A."/>
            <person name="Kikkert J.R."/>
            <person name="Li Y."/>
            <person name="Li H."/>
            <person name="Li K."/>
            <person name="Li Q."/>
            <person name="Liu X."/>
            <person name="Ma X."/>
            <person name="Naidoo K."/>
            <person name="Pethybridge S.J."/>
            <person name="Sun J."/>
            <person name="Steenkamp E.T."/>
            <person name="van der Nest M.A."/>
            <person name="van Wyk S."/>
            <person name="Wingfield M.J."/>
            <person name="Xiong C."/>
            <person name="Yue Q."/>
            <person name="Zhang X."/>
        </authorList>
    </citation>
    <scope>NUCLEOTIDE SEQUENCE [LARGE SCALE GENOMIC DNA]</scope>
    <source>
        <strain evidence="3 4">BP5796</strain>
    </source>
</reference>
<keyword evidence="4" id="KW-1185">Reference proteome</keyword>
<evidence type="ECO:0000256" key="1">
    <source>
        <dbReference type="SAM" id="MobiDB-lite"/>
    </source>
</evidence>
<dbReference type="Proteomes" id="UP000256328">
    <property type="component" value="Unassembled WGS sequence"/>
</dbReference>
<feature type="domain" description="BTB" evidence="2">
    <location>
        <begin position="82"/>
        <end position="168"/>
    </location>
</feature>